<sequence>MLYWTADGPRRRTARSKSIPGPPMHYDAETRTLKHNPFKALVAPRPIGWVSALSASGQLNLSPYSFFNGVGDSPEMVMFSSFGRKDALTFAEEGGEFVCSLATFDLKDGMNQSSAPLPRGESEFDFAGLATAPSRKVRPPRVADAPAALECQWLQTIPLVPAGGGEAAYFMVIGQVVSMYIDDRFVTPEGRVDTGAMRPIMRGGYFDYFTVESENRFEMRRPAGGGDMPKR</sequence>
<dbReference type="PANTHER" id="PTHR43812">
    <property type="entry name" value="BLR2425 PROTEIN"/>
    <property type="match status" value="1"/>
</dbReference>
<dbReference type="GO" id="GO:0016646">
    <property type="term" value="F:oxidoreductase activity, acting on the CH-NH group of donors, NAD or NADP as acceptor"/>
    <property type="evidence" value="ECO:0007669"/>
    <property type="project" value="UniProtKB-ARBA"/>
</dbReference>
<dbReference type="InterPro" id="IPR012349">
    <property type="entry name" value="Split_barrel_FMN-bd"/>
</dbReference>
<accession>A0AA37HD65</accession>
<reference evidence="3" key="1">
    <citation type="journal article" date="2016" name="Front. Microbiol.">
        <title>Genome Sequence of the Piezophilic, Mesophilic Sulfate-Reducing Bacterium Desulfovibrio indicus J2T.</title>
        <authorList>
            <person name="Cao J."/>
            <person name="Maignien L."/>
            <person name="Shao Z."/>
            <person name="Alain K."/>
            <person name="Jebbar M."/>
        </authorList>
    </citation>
    <scope>NUCLEOTIDE SEQUENCE</scope>
    <source>
        <strain evidence="3">JCM 32048</strain>
    </source>
</reference>
<evidence type="ECO:0000313" key="4">
    <source>
        <dbReference type="Proteomes" id="UP001055286"/>
    </source>
</evidence>
<dbReference type="EMBL" id="BPQJ01000019">
    <property type="protein sequence ID" value="GJD63807.1"/>
    <property type="molecule type" value="Genomic_DNA"/>
</dbReference>
<reference evidence="3" key="2">
    <citation type="submission" date="2021-08" db="EMBL/GenBank/DDBJ databases">
        <authorList>
            <person name="Tani A."/>
            <person name="Ola A."/>
            <person name="Ogura Y."/>
            <person name="Katsura K."/>
            <person name="Hayashi T."/>
        </authorList>
    </citation>
    <scope>NUCLEOTIDE SEQUENCE</scope>
    <source>
        <strain evidence="3">JCM 32048</strain>
    </source>
</reference>
<dbReference type="InterPro" id="IPR002563">
    <property type="entry name" value="Flavin_Rdtase-like_dom"/>
</dbReference>
<dbReference type="SMART" id="SM00903">
    <property type="entry name" value="Flavin_Reduct"/>
    <property type="match status" value="1"/>
</dbReference>
<dbReference type="Pfam" id="PF01613">
    <property type="entry name" value="Flavin_Reduct"/>
    <property type="match status" value="1"/>
</dbReference>
<organism evidence="3 4">
    <name type="scientific">Methylobacterium frigidaeris</name>
    <dbReference type="NCBI Taxonomy" id="2038277"/>
    <lineage>
        <taxon>Bacteria</taxon>
        <taxon>Pseudomonadati</taxon>
        <taxon>Pseudomonadota</taxon>
        <taxon>Alphaproteobacteria</taxon>
        <taxon>Hyphomicrobiales</taxon>
        <taxon>Methylobacteriaceae</taxon>
        <taxon>Methylobacterium</taxon>
    </lineage>
</organism>
<feature type="region of interest" description="Disordered" evidence="1">
    <location>
        <begin position="1"/>
        <end position="23"/>
    </location>
</feature>
<comment type="caution">
    <text evidence="3">The sequence shown here is derived from an EMBL/GenBank/DDBJ whole genome shotgun (WGS) entry which is preliminary data.</text>
</comment>
<name>A0AA37HD65_9HYPH</name>
<evidence type="ECO:0000259" key="2">
    <source>
        <dbReference type="SMART" id="SM00903"/>
    </source>
</evidence>
<gene>
    <name evidence="3" type="ORF">MPEAHAMD_3978</name>
</gene>
<proteinExistence type="predicted"/>
<dbReference type="PANTHER" id="PTHR43812:SF2">
    <property type="entry name" value="FLAVIN REDUCTASE LIKE DOMAIN-CONTAINING PROTEIN"/>
    <property type="match status" value="1"/>
</dbReference>
<evidence type="ECO:0000256" key="1">
    <source>
        <dbReference type="SAM" id="MobiDB-lite"/>
    </source>
</evidence>
<evidence type="ECO:0000313" key="3">
    <source>
        <dbReference type="EMBL" id="GJD63807.1"/>
    </source>
</evidence>
<dbReference type="Proteomes" id="UP001055286">
    <property type="component" value="Unassembled WGS sequence"/>
</dbReference>
<dbReference type="GO" id="GO:0010181">
    <property type="term" value="F:FMN binding"/>
    <property type="evidence" value="ECO:0007669"/>
    <property type="project" value="InterPro"/>
</dbReference>
<dbReference type="SUPFAM" id="SSF50475">
    <property type="entry name" value="FMN-binding split barrel"/>
    <property type="match status" value="1"/>
</dbReference>
<feature type="domain" description="Flavin reductase like" evidence="2">
    <location>
        <begin position="40"/>
        <end position="195"/>
    </location>
</feature>
<protein>
    <recommendedName>
        <fullName evidence="2">Flavin reductase like domain-containing protein</fullName>
    </recommendedName>
</protein>
<dbReference type="AlphaFoldDB" id="A0AA37HD65"/>
<keyword evidence="4" id="KW-1185">Reference proteome</keyword>
<dbReference type="Gene3D" id="2.30.110.10">
    <property type="entry name" value="Electron Transport, Fmn-binding Protein, Chain A"/>
    <property type="match status" value="1"/>
</dbReference>